<keyword evidence="4" id="KW-1185">Reference proteome</keyword>
<dbReference type="InterPro" id="IPR051781">
    <property type="entry name" value="Metallo-dep_Hydrolase"/>
</dbReference>
<dbReference type="PANTHER" id="PTHR43135:SF3">
    <property type="entry name" value="ALPHA-D-RIBOSE 1-METHYLPHOSPHONATE 5-TRIPHOSPHATE DIPHOSPHATASE"/>
    <property type="match status" value="1"/>
</dbReference>
<dbReference type="Proteomes" id="UP001172083">
    <property type="component" value="Unassembled WGS sequence"/>
</dbReference>
<dbReference type="RefSeq" id="WP_346761573.1">
    <property type="nucleotide sequence ID" value="NZ_JAUJEB010000008.1"/>
</dbReference>
<name>A0ABT8LGU4_9BACT</name>
<keyword evidence="1" id="KW-0732">Signal</keyword>
<dbReference type="PANTHER" id="PTHR43135">
    <property type="entry name" value="ALPHA-D-RIBOSE 1-METHYLPHOSPHONATE 5-TRIPHOSPHATE DIPHOSPHATASE"/>
    <property type="match status" value="1"/>
</dbReference>
<dbReference type="Pfam" id="PF01979">
    <property type="entry name" value="Amidohydro_1"/>
    <property type="match status" value="1"/>
</dbReference>
<sequence>MNLYYLKSVLFLLLFPLAGHHFSSQKINAVQSRGAMGFYNVNLVDVNQNRIISHQNVLVEDGKITAIGKSDQMKFKDGIDVIDANGKFLMPGLAEMHAHIPGINNGLPLVEETLFLYLANGVTTIRGMLGQPYHLELREKVEKGEILGPRIFTSGPSLNGNSVKSLEEAARKVKAQKLAGYDFLKLHPGLTRANFDQIVETANEVGIPYSGHVSVDVGIRRAIEAKYASIDHVDGYLEGLVPLSAGVDPGENGFFGVNFTTLADQNKIRELAKATKASGVWVVPTQRLLERWAGIVNANEIIKEEGMQFMDKNTLGQWVNSKKNFDRLYQLDEKTVSLFIEIRRNIIKALHDEGVGLLLGSDSPQVFNVPGFSIHHELQAMRDAGLTNADALVMGTRNPAMFFGMENVFGTIQTGADADLVLLSNNPLEDLNHLKNNEGVMVRGKWLSREDIDKKLLTIRDRHQ</sequence>
<feature type="domain" description="Amidohydrolase-related" evidence="2">
    <location>
        <begin position="88"/>
        <end position="447"/>
    </location>
</feature>
<dbReference type="InterPro" id="IPR006680">
    <property type="entry name" value="Amidohydro-rel"/>
</dbReference>
<protein>
    <submittedName>
        <fullName evidence="3">Amidohydrolase family protein</fullName>
    </submittedName>
</protein>
<evidence type="ECO:0000313" key="3">
    <source>
        <dbReference type="EMBL" id="MDN5216236.1"/>
    </source>
</evidence>
<evidence type="ECO:0000259" key="2">
    <source>
        <dbReference type="Pfam" id="PF01979"/>
    </source>
</evidence>
<dbReference type="Gene3D" id="3.20.20.140">
    <property type="entry name" value="Metal-dependent hydrolases"/>
    <property type="match status" value="1"/>
</dbReference>
<proteinExistence type="predicted"/>
<gene>
    <name evidence="3" type="ORF">QQ020_29480</name>
</gene>
<dbReference type="EMBL" id="JAUJEB010000008">
    <property type="protein sequence ID" value="MDN5216236.1"/>
    <property type="molecule type" value="Genomic_DNA"/>
</dbReference>
<comment type="caution">
    <text evidence="3">The sequence shown here is derived from an EMBL/GenBank/DDBJ whole genome shotgun (WGS) entry which is preliminary data.</text>
</comment>
<evidence type="ECO:0000256" key="1">
    <source>
        <dbReference type="SAM" id="SignalP"/>
    </source>
</evidence>
<dbReference type="SUPFAM" id="SSF51556">
    <property type="entry name" value="Metallo-dependent hydrolases"/>
    <property type="match status" value="1"/>
</dbReference>
<dbReference type="InterPro" id="IPR011059">
    <property type="entry name" value="Metal-dep_hydrolase_composite"/>
</dbReference>
<feature type="signal peptide" evidence="1">
    <location>
        <begin position="1"/>
        <end position="21"/>
    </location>
</feature>
<feature type="chain" id="PRO_5046155973" evidence="1">
    <location>
        <begin position="22"/>
        <end position="464"/>
    </location>
</feature>
<dbReference type="Gene3D" id="2.30.40.10">
    <property type="entry name" value="Urease, subunit C, domain 1"/>
    <property type="match status" value="2"/>
</dbReference>
<accession>A0ABT8LGU4</accession>
<dbReference type="SUPFAM" id="SSF51338">
    <property type="entry name" value="Composite domain of metallo-dependent hydrolases"/>
    <property type="match status" value="1"/>
</dbReference>
<reference evidence="3" key="1">
    <citation type="submission" date="2023-06" db="EMBL/GenBank/DDBJ databases">
        <title>Genomic of Agaribacillus aureum.</title>
        <authorList>
            <person name="Wang G."/>
        </authorList>
    </citation>
    <scope>NUCLEOTIDE SEQUENCE</scope>
    <source>
        <strain evidence="3">BMA12</strain>
    </source>
</reference>
<organism evidence="3 4">
    <name type="scientific">Agaribacillus aureus</name>
    <dbReference type="NCBI Taxonomy" id="3051825"/>
    <lineage>
        <taxon>Bacteria</taxon>
        <taxon>Pseudomonadati</taxon>
        <taxon>Bacteroidota</taxon>
        <taxon>Cytophagia</taxon>
        <taxon>Cytophagales</taxon>
        <taxon>Splendidivirgaceae</taxon>
        <taxon>Agaribacillus</taxon>
    </lineage>
</organism>
<dbReference type="InterPro" id="IPR032466">
    <property type="entry name" value="Metal_Hydrolase"/>
</dbReference>
<evidence type="ECO:0000313" key="4">
    <source>
        <dbReference type="Proteomes" id="UP001172083"/>
    </source>
</evidence>